<dbReference type="EMBL" id="JAVHUY010000047">
    <property type="protein sequence ID" value="MDQ7909803.1"/>
    <property type="molecule type" value="Genomic_DNA"/>
</dbReference>
<gene>
    <name evidence="1" type="ORF">RB614_35435</name>
</gene>
<evidence type="ECO:0000313" key="1">
    <source>
        <dbReference type="EMBL" id="MDQ7909803.1"/>
    </source>
</evidence>
<dbReference type="Proteomes" id="UP001230908">
    <property type="component" value="Unassembled WGS sequence"/>
</dbReference>
<proteinExistence type="predicted"/>
<reference evidence="1 2" key="1">
    <citation type="submission" date="2023-08" db="EMBL/GenBank/DDBJ databases">
        <title>Phytohabitans sansha sp. nov., isolated from marine sediment.</title>
        <authorList>
            <person name="Zhao Y."/>
            <person name="Yi K."/>
        </authorList>
    </citation>
    <scope>NUCLEOTIDE SEQUENCE [LARGE SCALE GENOMIC DNA]</scope>
    <source>
        <strain evidence="1 2">ZYX-F-186</strain>
    </source>
</reference>
<organism evidence="1 2">
    <name type="scientific">Phytohabitans maris</name>
    <dbReference type="NCBI Taxonomy" id="3071409"/>
    <lineage>
        <taxon>Bacteria</taxon>
        <taxon>Bacillati</taxon>
        <taxon>Actinomycetota</taxon>
        <taxon>Actinomycetes</taxon>
        <taxon>Micromonosporales</taxon>
        <taxon>Micromonosporaceae</taxon>
    </lineage>
</organism>
<protein>
    <submittedName>
        <fullName evidence="1">Uncharacterized protein</fullName>
    </submittedName>
</protein>
<keyword evidence="2" id="KW-1185">Reference proteome</keyword>
<sequence>MVTELNAEEKSTLKTAAFGAVYLVSDADPGFFAMLKESFAASGALAGATGLVKEVLTTGPLPKLPHASAAEVEALVLPALSRSVAILREKAPSEVDNYQAAVVTAVEQAARAIHGVNAREADALAKVKTAVGVVSDPTITRE</sequence>
<comment type="caution">
    <text evidence="1">The sequence shown here is derived from an EMBL/GenBank/DDBJ whole genome shotgun (WGS) entry which is preliminary data.</text>
</comment>
<evidence type="ECO:0000313" key="2">
    <source>
        <dbReference type="Proteomes" id="UP001230908"/>
    </source>
</evidence>
<accession>A0ABU0ZS62</accession>
<name>A0ABU0ZS62_9ACTN</name>